<evidence type="ECO:0000256" key="1">
    <source>
        <dbReference type="SAM" id="MobiDB-lite"/>
    </source>
</evidence>
<reference evidence="2" key="1">
    <citation type="submission" date="2021-02" db="EMBL/GenBank/DDBJ databases">
        <title>First Annotated Genome of the Yellow-green Alga Tribonema minus.</title>
        <authorList>
            <person name="Mahan K.M."/>
        </authorList>
    </citation>
    <scope>NUCLEOTIDE SEQUENCE</scope>
    <source>
        <strain evidence="2">UTEX B ZZ1240</strain>
    </source>
</reference>
<dbReference type="Proteomes" id="UP000664859">
    <property type="component" value="Unassembled WGS sequence"/>
</dbReference>
<organism evidence="2 3">
    <name type="scientific">Tribonema minus</name>
    <dbReference type="NCBI Taxonomy" id="303371"/>
    <lineage>
        <taxon>Eukaryota</taxon>
        <taxon>Sar</taxon>
        <taxon>Stramenopiles</taxon>
        <taxon>Ochrophyta</taxon>
        <taxon>PX clade</taxon>
        <taxon>Xanthophyceae</taxon>
        <taxon>Tribonematales</taxon>
        <taxon>Tribonemataceae</taxon>
        <taxon>Tribonema</taxon>
    </lineage>
</organism>
<feature type="compositionally biased region" description="Basic and acidic residues" evidence="1">
    <location>
        <begin position="248"/>
        <end position="259"/>
    </location>
</feature>
<proteinExistence type="predicted"/>
<feature type="region of interest" description="Disordered" evidence="1">
    <location>
        <begin position="248"/>
        <end position="271"/>
    </location>
</feature>
<evidence type="ECO:0000313" key="2">
    <source>
        <dbReference type="EMBL" id="KAG5183129.1"/>
    </source>
</evidence>
<dbReference type="AlphaFoldDB" id="A0A836CEX7"/>
<accession>A0A836CEX7</accession>
<comment type="caution">
    <text evidence="2">The sequence shown here is derived from an EMBL/GenBank/DDBJ whole genome shotgun (WGS) entry which is preliminary data.</text>
</comment>
<dbReference type="EMBL" id="JAFCMP010000223">
    <property type="protein sequence ID" value="KAG5183129.1"/>
    <property type="molecule type" value="Genomic_DNA"/>
</dbReference>
<keyword evidence="3" id="KW-1185">Reference proteome</keyword>
<sequence length="298" mass="31761">MVARLCRACCAVVAPLEPFDCTFYGLAHNGERMKGKLRIDARTGLVSALDVIRLCRPELNQSAPCKCLDNLRLSSAHIRCAIVTCKIDNKGNSTPLVPAVIAADVIMRVPRMSAEEQERAFVALCGAYGVPEAEATDMIAVYWSKRNAGADGVDAFAVEALRPRAPLSNLGATPMPLCRRTVSQRRPVAAEEDPAVIQRIVDAVADRVAEHIKGLATETHFAEMSALEEQRRADRAAAAISRKVLEEQLRGAKRPKTDTASEPTEETPFADAIAKAAADMLGASGPVTTASPSGVSGA</sequence>
<gene>
    <name evidence="2" type="ORF">JKP88DRAFT_273107</name>
</gene>
<name>A0A836CEX7_9STRA</name>
<protein>
    <submittedName>
        <fullName evidence="2">Uncharacterized protein</fullName>
    </submittedName>
</protein>
<evidence type="ECO:0000313" key="3">
    <source>
        <dbReference type="Proteomes" id="UP000664859"/>
    </source>
</evidence>